<feature type="transmembrane region" description="Helical" evidence="1">
    <location>
        <begin position="71"/>
        <end position="95"/>
    </location>
</feature>
<evidence type="ECO:0000313" key="2">
    <source>
        <dbReference type="EMBL" id="SAK46348.1"/>
    </source>
</evidence>
<proteinExistence type="predicted"/>
<feature type="transmembrane region" description="Helical" evidence="1">
    <location>
        <begin position="198"/>
        <end position="218"/>
    </location>
</feature>
<keyword evidence="3" id="KW-1185">Reference proteome</keyword>
<keyword evidence="1" id="KW-0472">Membrane</keyword>
<feature type="transmembrane region" description="Helical" evidence="1">
    <location>
        <begin position="20"/>
        <end position="39"/>
    </location>
</feature>
<dbReference type="RefSeq" id="WP_063958927.1">
    <property type="nucleotide sequence ID" value="NZ_FCOX02000002.1"/>
</dbReference>
<keyword evidence="1" id="KW-0812">Transmembrane</keyword>
<dbReference type="Proteomes" id="UP000071859">
    <property type="component" value="Unassembled WGS sequence"/>
</dbReference>
<name>A0A157ZLG2_9BURK</name>
<dbReference type="Pfam" id="PF09948">
    <property type="entry name" value="PpoB2"/>
    <property type="match status" value="1"/>
</dbReference>
<evidence type="ECO:0008006" key="4">
    <source>
        <dbReference type="Google" id="ProtNLM"/>
    </source>
</evidence>
<dbReference type="EMBL" id="FCOX02000002">
    <property type="protein sequence ID" value="SAK46348.1"/>
    <property type="molecule type" value="Genomic_DNA"/>
</dbReference>
<organism evidence="2 3">
    <name type="scientific">Caballeronia calidae</name>
    <dbReference type="NCBI Taxonomy" id="1777139"/>
    <lineage>
        <taxon>Bacteria</taxon>
        <taxon>Pseudomonadati</taxon>
        <taxon>Pseudomonadota</taxon>
        <taxon>Betaproteobacteria</taxon>
        <taxon>Burkholderiales</taxon>
        <taxon>Burkholderiaceae</taxon>
        <taxon>Caballeronia</taxon>
    </lineage>
</organism>
<gene>
    <name evidence="2" type="ORF">AWB78_00709</name>
</gene>
<sequence>MNALTAIIEKEAAHVTRRRFFFAAALVFMASVAITYALHRSMSSMNEIPMPGGWMLSPTFTPMCGRTWLRAAASFIGMWIAMMTAMMLPSFAPFLWRYRAMLERAGSTRVTRRSLIMATAYFGVWTALGIAVFALGTLFTEVTMRAASIARCVPLASGGVLLLAGAYQRSNWHGHLLACCRSVAEPHIAAWRDGMCHGLHCIACCAGLTAALLVFGVMEPHTMALVTLAITAERLLPSGMHVGRVIGIVLVLLGCMAIVAAAMVR</sequence>
<accession>A0A157ZLG2</accession>
<dbReference type="InterPro" id="IPR018688">
    <property type="entry name" value="PpoB2-like"/>
</dbReference>
<protein>
    <recommendedName>
        <fullName evidence="4">Metal-binding integral membrane protein</fullName>
    </recommendedName>
</protein>
<evidence type="ECO:0000256" key="1">
    <source>
        <dbReference type="SAM" id="Phobius"/>
    </source>
</evidence>
<reference evidence="2" key="1">
    <citation type="submission" date="2016-01" db="EMBL/GenBank/DDBJ databases">
        <authorList>
            <person name="Peeters C."/>
        </authorList>
    </citation>
    <scope>NUCLEOTIDE SEQUENCE</scope>
    <source>
        <strain evidence="2">LMG 29321</strain>
    </source>
</reference>
<keyword evidence="1" id="KW-1133">Transmembrane helix</keyword>
<dbReference type="OrthoDB" id="980055at2"/>
<feature type="transmembrane region" description="Helical" evidence="1">
    <location>
        <begin position="115"/>
        <end position="136"/>
    </location>
</feature>
<evidence type="ECO:0000313" key="3">
    <source>
        <dbReference type="Proteomes" id="UP000071859"/>
    </source>
</evidence>
<feature type="transmembrane region" description="Helical" evidence="1">
    <location>
        <begin position="148"/>
        <end position="167"/>
    </location>
</feature>
<feature type="transmembrane region" description="Helical" evidence="1">
    <location>
        <begin position="245"/>
        <end position="264"/>
    </location>
</feature>
<comment type="caution">
    <text evidence="2">The sequence shown here is derived from an EMBL/GenBank/DDBJ whole genome shotgun (WGS) entry which is preliminary data.</text>
</comment>
<dbReference type="AlphaFoldDB" id="A0A157ZLG2"/>